<evidence type="ECO:0000256" key="1">
    <source>
        <dbReference type="SAM" id="MobiDB-lite"/>
    </source>
</evidence>
<feature type="region of interest" description="Disordered" evidence="1">
    <location>
        <begin position="1"/>
        <end position="123"/>
    </location>
</feature>
<name>A0ABR0K346_9EURO</name>
<accession>A0ABR0K346</accession>
<protein>
    <submittedName>
        <fullName evidence="2">Uncharacterized protein</fullName>
    </submittedName>
</protein>
<reference evidence="2 3" key="1">
    <citation type="submission" date="2023-08" db="EMBL/GenBank/DDBJ databases">
        <title>Black Yeasts Isolated from many extreme environments.</title>
        <authorList>
            <person name="Coleine C."/>
            <person name="Stajich J.E."/>
            <person name="Selbmann L."/>
        </authorList>
    </citation>
    <scope>NUCLEOTIDE SEQUENCE [LARGE SCALE GENOMIC DNA]</scope>
    <source>
        <strain evidence="2 3">CCFEE 5885</strain>
    </source>
</reference>
<feature type="region of interest" description="Disordered" evidence="1">
    <location>
        <begin position="296"/>
        <end position="329"/>
    </location>
</feature>
<feature type="compositionally biased region" description="Polar residues" evidence="1">
    <location>
        <begin position="261"/>
        <end position="282"/>
    </location>
</feature>
<feature type="compositionally biased region" description="Basic and acidic residues" evidence="1">
    <location>
        <begin position="21"/>
        <end position="41"/>
    </location>
</feature>
<feature type="region of interest" description="Disordered" evidence="1">
    <location>
        <begin position="228"/>
        <end position="282"/>
    </location>
</feature>
<organism evidence="2 3">
    <name type="scientific">Lithohypha guttulata</name>
    <dbReference type="NCBI Taxonomy" id="1690604"/>
    <lineage>
        <taxon>Eukaryota</taxon>
        <taxon>Fungi</taxon>
        <taxon>Dikarya</taxon>
        <taxon>Ascomycota</taxon>
        <taxon>Pezizomycotina</taxon>
        <taxon>Eurotiomycetes</taxon>
        <taxon>Chaetothyriomycetidae</taxon>
        <taxon>Chaetothyriales</taxon>
        <taxon>Trichomeriaceae</taxon>
        <taxon>Lithohypha</taxon>
    </lineage>
</organism>
<sequence length="329" mass="37475">MSPTDPPVPGRKFVPLPKPLPTKEEEERAKKDKKSSKEKPKVHVPGHKPTQSYDTGPNPKSPKPKADTTVYETISGKPRNVTYITKDGRRVRYVSRSPDSPIDKNPAPAKSSDPYKTKYKEAKQTTKALQEALADQAETAQYNYVAARDQEAKRLSTSVQIDALDEELRSLRLQAQVLEGRAAEADRRRMVAERKLREQELEQEIQDRKQERVRREQELARKQWEEIEASPSPVTRGLARAPLIDQPYKPARKSTPGYPSPYSSQAMTTGPQQPNVLATTGNPFIEPILEAQRDYALSQARDEEDRRRATGVEYSSSRRERRRGDDRYK</sequence>
<gene>
    <name evidence="2" type="ORF">LTR24_007406</name>
</gene>
<dbReference type="EMBL" id="JAVRRG010000110">
    <property type="protein sequence ID" value="KAK5084918.1"/>
    <property type="molecule type" value="Genomic_DNA"/>
</dbReference>
<proteinExistence type="predicted"/>
<evidence type="ECO:0000313" key="3">
    <source>
        <dbReference type="Proteomes" id="UP001345013"/>
    </source>
</evidence>
<feature type="compositionally biased region" description="Basic and acidic residues" evidence="1">
    <location>
        <begin position="300"/>
        <end position="329"/>
    </location>
</feature>
<dbReference type="Proteomes" id="UP001345013">
    <property type="component" value="Unassembled WGS sequence"/>
</dbReference>
<keyword evidence="3" id="KW-1185">Reference proteome</keyword>
<comment type="caution">
    <text evidence="2">The sequence shown here is derived from an EMBL/GenBank/DDBJ whole genome shotgun (WGS) entry which is preliminary data.</text>
</comment>
<feature type="compositionally biased region" description="Basic and acidic residues" evidence="1">
    <location>
        <begin position="113"/>
        <end position="123"/>
    </location>
</feature>
<evidence type="ECO:0000313" key="2">
    <source>
        <dbReference type="EMBL" id="KAK5084918.1"/>
    </source>
</evidence>